<gene>
    <name evidence="4" type="ORF">FHX71_004803</name>
</gene>
<evidence type="ECO:0000313" key="4">
    <source>
        <dbReference type="EMBL" id="MBA8810827.1"/>
    </source>
</evidence>
<dbReference type="NCBIfam" id="TIGR01076">
    <property type="entry name" value="sortase_fam"/>
    <property type="match status" value="1"/>
</dbReference>
<protein>
    <submittedName>
        <fullName evidence="4">Sortase A</fullName>
        <ecNumber evidence="4">3.4.22.70</ecNumber>
    </submittedName>
</protein>
<keyword evidence="1 4" id="KW-0378">Hydrolase</keyword>
<keyword evidence="3" id="KW-0812">Transmembrane</keyword>
<dbReference type="Gene3D" id="2.40.260.10">
    <property type="entry name" value="Sortase"/>
    <property type="match status" value="1"/>
</dbReference>
<accession>A0A7W3JDG4</accession>
<dbReference type="NCBIfam" id="NF033747">
    <property type="entry name" value="class_E_sortase"/>
    <property type="match status" value="1"/>
</dbReference>
<dbReference type="InterPro" id="IPR005754">
    <property type="entry name" value="Sortase"/>
</dbReference>
<feature type="active site" description="Proton donor/acceptor" evidence="2">
    <location>
        <position position="173"/>
    </location>
</feature>
<comment type="caution">
    <text evidence="4">The sequence shown here is derived from an EMBL/GenBank/DDBJ whole genome shotgun (WGS) entry which is preliminary data.</text>
</comment>
<dbReference type="GO" id="GO:0016787">
    <property type="term" value="F:hydrolase activity"/>
    <property type="evidence" value="ECO:0007669"/>
    <property type="project" value="UniProtKB-KW"/>
</dbReference>
<keyword evidence="3" id="KW-1133">Transmembrane helix</keyword>
<name>A0A7W3JDG4_9MICO</name>
<evidence type="ECO:0000256" key="3">
    <source>
        <dbReference type="SAM" id="Phobius"/>
    </source>
</evidence>
<dbReference type="Pfam" id="PF04203">
    <property type="entry name" value="Sortase"/>
    <property type="match status" value="1"/>
</dbReference>
<dbReference type="EC" id="3.4.22.70" evidence="4"/>
<dbReference type="InterPro" id="IPR042003">
    <property type="entry name" value="Sortase_E"/>
</dbReference>
<dbReference type="EMBL" id="JACGWV010000002">
    <property type="protein sequence ID" value="MBA8810827.1"/>
    <property type="molecule type" value="Genomic_DNA"/>
</dbReference>
<dbReference type="CDD" id="cd05830">
    <property type="entry name" value="Sortase_E"/>
    <property type="match status" value="1"/>
</dbReference>
<proteinExistence type="predicted"/>
<keyword evidence="5" id="KW-1185">Reference proteome</keyword>
<dbReference type="InterPro" id="IPR053465">
    <property type="entry name" value="Sortase_Class_E"/>
</dbReference>
<dbReference type="AlphaFoldDB" id="A0A7W3JDG4"/>
<evidence type="ECO:0000256" key="2">
    <source>
        <dbReference type="PIRSR" id="PIRSR605754-1"/>
    </source>
</evidence>
<dbReference type="InterPro" id="IPR023365">
    <property type="entry name" value="Sortase_dom-sf"/>
</dbReference>
<dbReference type="Proteomes" id="UP000540568">
    <property type="component" value="Unassembled WGS sequence"/>
</dbReference>
<evidence type="ECO:0000313" key="5">
    <source>
        <dbReference type="Proteomes" id="UP000540568"/>
    </source>
</evidence>
<feature type="active site" description="Acyl-thioester intermediate" evidence="2">
    <location>
        <position position="245"/>
    </location>
</feature>
<evidence type="ECO:0000256" key="1">
    <source>
        <dbReference type="ARBA" id="ARBA00022801"/>
    </source>
</evidence>
<feature type="transmembrane region" description="Helical" evidence="3">
    <location>
        <begin position="46"/>
        <end position="74"/>
    </location>
</feature>
<reference evidence="4 5" key="1">
    <citation type="submission" date="2020-07" db="EMBL/GenBank/DDBJ databases">
        <title>Sequencing the genomes of 1000 actinobacteria strains.</title>
        <authorList>
            <person name="Klenk H.-P."/>
        </authorList>
    </citation>
    <scope>NUCLEOTIDE SEQUENCE [LARGE SCALE GENOMIC DNA]</scope>
    <source>
        <strain evidence="4 5">DSM 44121</strain>
    </source>
</reference>
<organism evidence="4 5">
    <name type="scientific">Promicromonospora sukumoe</name>
    <dbReference type="NCBI Taxonomy" id="88382"/>
    <lineage>
        <taxon>Bacteria</taxon>
        <taxon>Bacillati</taxon>
        <taxon>Actinomycetota</taxon>
        <taxon>Actinomycetes</taxon>
        <taxon>Micrococcales</taxon>
        <taxon>Promicromonosporaceae</taxon>
        <taxon>Promicromonospora</taxon>
    </lineage>
</organism>
<keyword evidence="3" id="KW-0472">Membrane</keyword>
<dbReference type="SUPFAM" id="SSF63817">
    <property type="entry name" value="Sortase"/>
    <property type="match status" value="1"/>
</dbReference>
<sequence>MTHAQAGHNVPLPQEVFPIAYQRGPSGMGPRNARRPQSSGGPMRPVAWLIGVMGELLVTAGLVLGLFVVWQLWWTDVEGARAQSEIIAEMDWEAAPAGPQTAVENHGPPPVMAEPPDAGTLFAQMYIPRFGDDYVKPVAEGTDKATVLDTIGIGHYVDTAMPGDLGNFAVAAHRTTYGKPFNQIAELKNGDAVVVRTEDTWYVYKVTEAKIVYPQNVEVIAPVPGVTKDQPMPELTQRFITLTSCHPMFSATERYIVHGELEYWSPVGEGKPKELVS</sequence>
<dbReference type="RefSeq" id="WP_182619875.1">
    <property type="nucleotide sequence ID" value="NZ_BAAATF010000017.1"/>
</dbReference>